<evidence type="ECO:0000313" key="11">
    <source>
        <dbReference type="EMBL" id="SDD77137.1"/>
    </source>
</evidence>
<dbReference type="PANTHER" id="PTHR30250">
    <property type="entry name" value="PST FAMILY PREDICTED COLANIC ACID TRANSPORTER"/>
    <property type="match status" value="1"/>
</dbReference>
<keyword evidence="3 10" id="KW-0812">Transmembrane</keyword>
<feature type="transmembrane region" description="Helical" evidence="10">
    <location>
        <begin position="380"/>
        <end position="401"/>
    </location>
</feature>
<dbReference type="Proteomes" id="UP000199344">
    <property type="component" value="Unassembled WGS sequence"/>
</dbReference>
<feature type="transmembrane region" description="Helical" evidence="10">
    <location>
        <begin position="202"/>
        <end position="224"/>
    </location>
</feature>
<feature type="transmembrane region" description="Helical" evidence="10">
    <location>
        <begin position="55"/>
        <end position="77"/>
    </location>
</feature>
<feature type="transmembrane region" description="Helical" evidence="10">
    <location>
        <begin position="275"/>
        <end position="296"/>
    </location>
</feature>
<feature type="transmembrane region" description="Helical" evidence="10">
    <location>
        <begin position="302"/>
        <end position="325"/>
    </location>
</feature>
<evidence type="ECO:0000313" key="12">
    <source>
        <dbReference type="Proteomes" id="UP000199344"/>
    </source>
</evidence>
<dbReference type="PANTHER" id="PTHR30250:SF26">
    <property type="entry name" value="PSMA PROTEIN"/>
    <property type="match status" value="1"/>
</dbReference>
<evidence type="ECO:0000256" key="4">
    <source>
        <dbReference type="ARBA" id="ARBA00022960"/>
    </source>
</evidence>
<dbReference type="InterPro" id="IPR050833">
    <property type="entry name" value="Poly_Biosynth_Transport"/>
</dbReference>
<keyword evidence="5" id="KW-0573">Peptidoglycan synthesis</keyword>
<proteinExistence type="inferred from homology"/>
<evidence type="ECO:0000256" key="6">
    <source>
        <dbReference type="ARBA" id="ARBA00022989"/>
    </source>
</evidence>
<sequence>MGSVAPGFDPDTAELARKVIILLAAALPATVATIAFSACCNVSGRFGAPASIRQIPRAAVALALLLGGGSVLALQAAAAFSAAYLLVALLTGLLAWLGAASDPAAARGQTQPAPDGAATLLRRRGLAALVLTVSALAAIWMETGFAARMGQGAVAALDFGQRLGALCGNTLATALGLVAFTEMARQAAAGHAATLGRRFWQAMLVGLALLVPVQVYVAVNAAAIVDLVLGHGKMTEEGAAQITALLRIMAFAPLGAFILRMLMVRLLVAEALPMLRLTLVASMLDLLARLILFIVLTPRLGLLGIPVALAIAPLAPILYLGLALSRRNCLDGRISRPVMILPALACLLAALVIAMGSAAAPIIADPVHGALGGALRSGSIVQLAVSGLAGAAVMLTAVRVLGLKRMLKGGA</sequence>
<evidence type="ECO:0000256" key="10">
    <source>
        <dbReference type="SAM" id="Phobius"/>
    </source>
</evidence>
<name>A0A1G6XIK4_9RHOB</name>
<comment type="subcellular location">
    <subcellularLocation>
        <location evidence="1">Cell membrane</location>
        <topology evidence="1">Multi-pass membrane protein</topology>
    </subcellularLocation>
</comment>
<feature type="transmembrane region" description="Helical" evidence="10">
    <location>
        <begin position="159"/>
        <end position="181"/>
    </location>
</feature>
<dbReference type="GO" id="GO:0005886">
    <property type="term" value="C:plasma membrane"/>
    <property type="evidence" value="ECO:0007669"/>
    <property type="project" value="UniProtKB-SubCell"/>
</dbReference>
<feature type="transmembrane region" description="Helical" evidence="10">
    <location>
        <begin position="244"/>
        <end position="263"/>
    </location>
</feature>
<feature type="transmembrane region" description="Helical" evidence="10">
    <location>
        <begin position="20"/>
        <end position="43"/>
    </location>
</feature>
<evidence type="ECO:0000256" key="1">
    <source>
        <dbReference type="ARBA" id="ARBA00004651"/>
    </source>
</evidence>
<feature type="transmembrane region" description="Helical" evidence="10">
    <location>
        <begin position="337"/>
        <end position="360"/>
    </location>
</feature>
<protein>
    <submittedName>
        <fullName evidence="11">Peptidoglycan biosynthesis protein MviN/MurJ, putative lipid II flippase</fullName>
    </submittedName>
</protein>
<keyword evidence="6 10" id="KW-1133">Transmembrane helix</keyword>
<keyword evidence="4" id="KW-0133">Cell shape</keyword>
<keyword evidence="2" id="KW-1003">Cell membrane</keyword>
<evidence type="ECO:0000256" key="5">
    <source>
        <dbReference type="ARBA" id="ARBA00022984"/>
    </source>
</evidence>
<organism evidence="11 12">
    <name type="scientific">Paracoccus isoporae</name>
    <dbReference type="NCBI Taxonomy" id="591205"/>
    <lineage>
        <taxon>Bacteria</taxon>
        <taxon>Pseudomonadati</taxon>
        <taxon>Pseudomonadota</taxon>
        <taxon>Alphaproteobacteria</taxon>
        <taxon>Rhodobacterales</taxon>
        <taxon>Paracoccaceae</taxon>
        <taxon>Paracoccus</taxon>
    </lineage>
</organism>
<keyword evidence="7 10" id="KW-0472">Membrane</keyword>
<dbReference type="EMBL" id="FNAH01000002">
    <property type="protein sequence ID" value="SDD77137.1"/>
    <property type="molecule type" value="Genomic_DNA"/>
</dbReference>
<evidence type="ECO:0000256" key="9">
    <source>
        <dbReference type="ARBA" id="ARBA00061532"/>
    </source>
</evidence>
<keyword evidence="12" id="KW-1185">Reference proteome</keyword>
<dbReference type="RefSeq" id="WP_176804935.1">
    <property type="nucleotide sequence ID" value="NZ_FNAH01000002.1"/>
</dbReference>
<accession>A0A1G6XIK4</accession>
<dbReference type="AlphaFoldDB" id="A0A1G6XIK4"/>
<dbReference type="InterPro" id="IPR004268">
    <property type="entry name" value="MurJ"/>
</dbReference>
<reference evidence="11 12" key="1">
    <citation type="submission" date="2016-10" db="EMBL/GenBank/DDBJ databases">
        <authorList>
            <person name="de Groot N.N."/>
        </authorList>
    </citation>
    <scope>NUCLEOTIDE SEQUENCE [LARGE SCALE GENOMIC DNA]</scope>
    <source>
        <strain evidence="11 12">DSM 22220</strain>
    </source>
</reference>
<comment type="similarity">
    <text evidence="9">Belongs to the MurJ/MviN family.</text>
</comment>
<gene>
    <name evidence="11" type="ORF">SAMN05421538_102394</name>
</gene>
<evidence type="ECO:0000256" key="2">
    <source>
        <dbReference type="ARBA" id="ARBA00022475"/>
    </source>
</evidence>
<comment type="function">
    <text evidence="8">Involved in peptidoglycan biosynthesis. Transports lipid-linked peptidoglycan precursors from the inner to the outer leaflet of the cytoplasmic membrane.</text>
</comment>
<evidence type="ECO:0000256" key="3">
    <source>
        <dbReference type="ARBA" id="ARBA00022692"/>
    </source>
</evidence>
<feature type="transmembrane region" description="Helical" evidence="10">
    <location>
        <begin position="83"/>
        <end position="105"/>
    </location>
</feature>
<evidence type="ECO:0000256" key="8">
    <source>
        <dbReference type="ARBA" id="ARBA00060041"/>
    </source>
</evidence>
<dbReference type="GO" id="GO:0008360">
    <property type="term" value="P:regulation of cell shape"/>
    <property type="evidence" value="ECO:0007669"/>
    <property type="project" value="UniProtKB-KW"/>
</dbReference>
<dbReference type="GO" id="GO:0009252">
    <property type="term" value="P:peptidoglycan biosynthetic process"/>
    <property type="evidence" value="ECO:0007669"/>
    <property type="project" value="UniProtKB-KW"/>
</dbReference>
<evidence type="ECO:0000256" key="7">
    <source>
        <dbReference type="ARBA" id="ARBA00023136"/>
    </source>
</evidence>
<dbReference type="Pfam" id="PF03023">
    <property type="entry name" value="MurJ"/>
    <property type="match status" value="1"/>
</dbReference>
<feature type="transmembrane region" description="Helical" evidence="10">
    <location>
        <begin position="126"/>
        <end position="147"/>
    </location>
</feature>